<dbReference type="InterPro" id="IPR036420">
    <property type="entry name" value="BRCT_dom_sf"/>
</dbReference>
<organism evidence="3 4">
    <name type="scientific">Thalassiosira pseudonana</name>
    <name type="common">Marine diatom</name>
    <name type="synonym">Cyclotella nana</name>
    <dbReference type="NCBI Taxonomy" id="35128"/>
    <lineage>
        <taxon>Eukaryota</taxon>
        <taxon>Sar</taxon>
        <taxon>Stramenopiles</taxon>
        <taxon>Ochrophyta</taxon>
        <taxon>Bacillariophyta</taxon>
        <taxon>Coscinodiscophyceae</taxon>
        <taxon>Thalassiosirophycidae</taxon>
        <taxon>Thalassiosirales</taxon>
        <taxon>Thalassiosiraceae</taxon>
        <taxon>Thalassiosira</taxon>
    </lineage>
</organism>
<dbReference type="eggNOG" id="ENOG502T9J1">
    <property type="taxonomic scope" value="Eukaryota"/>
</dbReference>
<evidence type="ECO:0000259" key="2">
    <source>
        <dbReference type="PROSITE" id="PS50172"/>
    </source>
</evidence>
<feature type="region of interest" description="Disordered" evidence="1">
    <location>
        <begin position="594"/>
        <end position="637"/>
    </location>
</feature>
<evidence type="ECO:0000256" key="1">
    <source>
        <dbReference type="SAM" id="MobiDB-lite"/>
    </source>
</evidence>
<dbReference type="PaxDb" id="35128-Thaps3493"/>
<feature type="region of interest" description="Disordered" evidence="1">
    <location>
        <begin position="281"/>
        <end position="347"/>
    </location>
</feature>
<dbReference type="Proteomes" id="UP000001449">
    <property type="component" value="Chromosome 3"/>
</dbReference>
<evidence type="ECO:0000313" key="4">
    <source>
        <dbReference type="Proteomes" id="UP000001449"/>
    </source>
</evidence>
<dbReference type="InParanoid" id="B8BXY3"/>
<dbReference type="Gene3D" id="3.30.40.10">
    <property type="entry name" value="Zinc/RING finger domain, C3HC4 (zinc finger)"/>
    <property type="match status" value="1"/>
</dbReference>
<dbReference type="RefSeq" id="XP_002288353.1">
    <property type="nucleotide sequence ID" value="XM_002288317.1"/>
</dbReference>
<dbReference type="KEGG" id="tps:THAPSDRAFT_3493"/>
<dbReference type="Gene3D" id="3.40.50.10190">
    <property type="entry name" value="BRCT domain"/>
    <property type="match status" value="1"/>
</dbReference>
<dbReference type="HOGENOM" id="CLU_318735_0_0_1"/>
<feature type="compositionally biased region" description="Basic and acidic residues" evidence="1">
    <location>
        <begin position="608"/>
        <end position="617"/>
    </location>
</feature>
<reference evidence="3 4" key="1">
    <citation type="journal article" date="2004" name="Science">
        <title>The genome of the diatom Thalassiosira pseudonana: ecology, evolution, and metabolism.</title>
        <authorList>
            <person name="Armbrust E.V."/>
            <person name="Berges J.A."/>
            <person name="Bowler C."/>
            <person name="Green B.R."/>
            <person name="Martinez D."/>
            <person name="Putnam N.H."/>
            <person name="Zhou S."/>
            <person name="Allen A.E."/>
            <person name="Apt K.E."/>
            <person name="Bechner M."/>
            <person name="Brzezinski M.A."/>
            <person name="Chaal B.K."/>
            <person name="Chiovitti A."/>
            <person name="Davis A.K."/>
            <person name="Demarest M.S."/>
            <person name="Detter J.C."/>
            <person name="Glavina T."/>
            <person name="Goodstein D."/>
            <person name="Hadi M.Z."/>
            <person name="Hellsten U."/>
            <person name="Hildebrand M."/>
            <person name="Jenkins B.D."/>
            <person name="Jurka J."/>
            <person name="Kapitonov V.V."/>
            <person name="Kroger N."/>
            <person name="Lau W.W."/>
            <person name="Lane T.W."/>
            <person name="Larimer F.W."/>
            <person name="Lippmeier J.C."/>
            <person name="Lucas S."/>
            <person name="Medina M."/>
            <person name="Montsant A."/>
            <person name="Obornik M."/>
            <person name="Parker M.S."/>
            <person name="Palenik B."/>
            <person name="Pazour G.J."/>
            <person name="Richardson P.M."/>
            <person name="Rynearson T.A."/>
            <person name="Saito M.A."/>
            <person name="Schwartz D.C."/>
            <person name="Thamatrakoln K."/>
            <person name="Valentin K."/>
            <person name="Vardi A."/>
            <person name="Wilkerson F.P."/>
            <person name="Rokhsar D.S."/>
        </authorList>
    </citation>
    <scope>NUCLEOTIDE SEQUENCE [LARGE SCALE GENOMIC DNA]</scope>
    <source>
        <strain evidence="3 4">CCMP1335</strain>
    </source>
</reference>
<feature type="region of interest" description="Disordered" evidence="1">
    <location>
        <begin position="213"/>
        <end position="253"/>
    </location>
</feature>
<feature type="domain" description="BRCT" evidence="2">
    <location>
        <begin position="692"/>
        <end position="745"/>
    </location>
</feature>
<proteinExistence type="predicted"/>
<dbReference type="PROSITE" id="PS50172">
    <property type="entry name" value="BRCT"/>
    <property type="match status" value="1"/>
</dbReference>
<feature type="compositionally biased region" description="Low complexity" evidence="1">
    <location>
        <begin position="227"/>
        <end position="240"/>
    </location>
</feature>
<dbReference type="InterPro" id="IPR001357">
    <property type="entry name" value="BRCT_dom"/>
</dbReference>
<feature type="compositionally biased region" description="Acidic residues" evidence="1">
    <location>
        <begin position="455"/>
        <end position="464"/>
    </location>
</feature>
<gene>
    <name evidence="3" type="ORF">THAPSDRAFT_3493</name>
</gene>
<protein>
    <recommendedName>
        <fullName evidence="2">BRCT domain-containing protein</fullName>
    </recommendedName>
</protein>
<dbReference type="SUPFAM" id="SSF52113">
    <property type="entry name" value="BRCT domain"/>
    <property type="match status" value="2"/>
</dbReference>
<feature type="region of interest" description="Disordered" evidence="1">
    <location>
        <begin position="359"/>
        <end position="468"/>
    </location>
</feature>
<sequence>MDSSRSSLIHSISALQKATSCRACGRLPTSSQPAAHDVHKRSGDAAVRGRIAGAASGKDATNDDISDDIFANQQYYDGPLLISTSCGHMFCRECCGGATTTDSPQSLEDSCGDEDSDGVSEDNEVMIASAKNVFCPICNKPFSTIPNALFPCLANAQSTTDNTLKLNRDASSEKQRSLISTIMTDKGTVNVRQYHKMAILLGMMRQQLHSLSYSKDESAQNDNNRINKSNASNSKQQNLSGETSVSSNDDTRLCDNRQHSYSFGSEVPGTCLRILQSKKEHDVCDSSSEEEEELPGTSLELSQSKQFTPDCSEQQSSEDDSGTQSNNTEALDYNKDDMQESEVPGTCLEVIELKRRAMQRIHQSDKGSSSDEEEVPATCIPLFPTTNASLRRDEQSCSSSEEGEGCGHKNSDLVNPDSPESREFPETEVPGTSLTIMPIERRELEIEQNAKDDSASENENDEVILETCPEVVERASVRKSDPEDEEEVPATCLSLFRSKESTARGLEAPVCDNNGTDGCAGQHCEALKGEEEKNGGELATGEHTQCLDNDQKKHRITTSPKNDVDEHVNTEIQPGNIDSQPEMSQLTSDVGTQHGFKSIMSPQCNTKPADKGVETSSKRRRVSPSRKSSAEIDNNSTANQSTDQLYIAYDVLNDAEARALETLNEQGLCQVVNGVYRVPSASDATSYVPFPSILVTHANEENNSTCHRSYSFLKAVALGVRIIDASWIVDSQNANNWLELESYEITKNCHDIRSSMLLKGCSLEVLRCKDLELKADESPPEHSQLNVKSQPLTTIQIASLVECLGGKASSDAALTEANVLLVPDHMLLTEIVRDLQQWLKTNDQVRSFSIEVCKEQELEDMIAGGRLNESTPGSMEGSRLKIVQTKWLEDSICNGVLANLDAYCCSVLCFRQS</sequence>
<keyword evidence="4" id="KW-1185">Reference proteome</keyword>
<evidence type="ECO:0000313" key="3">
    <source>
        <dbReference type="EMBL" id="EED93789.1"/>
    </source>
</evidence>
<dbReference type="GeneID" id="7451677"/>
<name>B8BXY3_THAPS</name>
<dbReference type="AlphaFoldDB" id="B8BXY3"/>
<dbReference type="InterPro" id="IPR013083">
    <property type="entry name" value="Znf_RING/FYVE/PHD"/>
</dbReference>
<reference evidence="3 4" key="2">
    <citation type="journal article" date="2008" name="Nature">
        <title>The Phaeodactylum genome reveals the evolutionary history of diatom genomes.</title>
        <authorList>
            <person name="Bowler C."/>
            <person name="Allen A.E."/>
            <person name="Badger J.H."/>
            <person name="Grimwood J."/>
            <person name="Jabbari K."/>
            <person name="Kuo A."/>
            <person name="Maheswari U."/>
            <person name="Martens C."/>
            <person name="Maumus F."/>
            <person name="Otillar R.P."/>
            <person name="Rayko E."/>
            <person name="Salamov A."/>
            <person name="Vandepoele K."/>
            <person name="Beszteri B."/>
            <person name="Gruber A."/>
            <person name="Heijde M."/>
            <person name="Katinka M."/>
            <person name="Mock T."/>
            <person name="Valentin K."/>
            <person name="Verret F."/>
            <person name="Berges J.A."/>
            <person name="Brownlee C."/>
            <person name="Cadoret J.P."/>
            <person name="Chiovitti A."/>
            <person name="Choi C.J."/>
            <person name="Coesel S."/>
            <person name="De Martino A."/>
            <person name="Detter J.C."/>
            <person name="Durkin C."/>
            <person name="Falciatore A."/>
            <person name="Fournet J."/>
            <person name="Haruta M."/>
            <person name="Huysman M.J."/>
            <person name="Jenkins B.D."/>
            <person name="Jiroutova K."/>
            <person name="Jorgensen R.E."/>
            <person name="Joubert Y."/>
            <person name="Kaplan A."/>
            <person name="Kroger N."/>
            <person name="Kroth P.G."/>
            <person name="La Roche J."/>
            <person name="Lindquist E."/>
            <person name="Lommer M."/>
            <person name="Martin-Jezequel V."/>
            <person name="Lopez P.J."/>
            <person name="Lucas S."/>
            <person name="Mangogna M."/>
            <person name="McGinnis K."/>
            <person name="Medlin L.K."/>
            <person name="Montsant A."/>
            <person name="Oudot-Le Secq M.P."/>
            <person name="Napoli C."/>
            <person name="Obornik M."/>
            <person name="Parker M.S."/>
            <person name="Petit J.L."/>
            <person name="Porcel B.M."/>
            <person name="Poulsen N."/>
            <person name="Robison M."/>
            <person name="Rychlewski L."/>
            <person name="Rynearson T.A."/>
            <person name="Schmutz J."/>
            <person name="Shapiro H."/>
            <person name="Siaut M."/>
            <person name="Stanley M."/>
            <person name="Sussman M.R."/>
            <person name="Taylor A.R."/>
            <person name="Vardi A."/>
            <person name="von Dassow P."/>
            <person name="Vyverman W."/>
            <person name="Willis A."/>
            <person name="Wyrwicz L.S."/>
            <person name="Rokhsar D.S."/>
            <person name="Weissenbach J."/>
            <person name="Armbrust E.V."/>
            <person name="Green B.R."/>
            <person name="Van de Peer Y."/>
            <person name="Grigoriev I.V."/>
        </authorList>
    </citation>
    <scope>NUCLEOTIDE SEQUENCE [LARGE SCALE GENOMIC DNA]</scope>
    <source>
        <strain evidence="3 4">CCMP1335</strain>
    </source>
</reference>
<feature type="compositionally biased region" description="Basic and acidic residues" evidence="1">
    <location>
        <begin position="439"/>
        <end position="454"/>
    </location>
</feature>
<accession>B8BXY3</accession>
<dbReference type="EMBL" id="CM000640">
    <property type="protein sequence ID" value="EED93789.1"/>
    <property type="molecule type" value="Genomic_DNA"/>
</dbReference>